<dbReference type="RefSeq" id="WP_070235621.1">
    <property type="nucleotide sequence ID" value="NZ_CP017478.1"/>
</dbReference>
<keyword evidence="1" id="KW-0378">Hydrolase</keyword>
<proteinExistence type="predicted"/>
<accession>A0A1D8P4K7</accession>
<dbReference type="OrthoDB" id="9816424at2"/>
<dbReference type="PANTHER" id="PTHR41244:SF1">
    <property type="entry name" value="GLYCOSYLTRANSFERASE"/>
    <property type="match status" value="1"/>
</dbReference>
<organism evidence="1 2">
    <name type="scientific">Urechidicola croceus</name>
    <dbReference type="NCBI Taxonomy" id="1850246"/>
    <lineage>
        <taxon>Bacteria</taxon>
        <taxon>Pseudomonadati</taxon>
        <taxon>Bacteroidota</taxon>
        <taxon>Flavobacteriia</taxon>
        <taxon>Flavobacteriales</taxon>
        <taxon>Flavobacteriaceae</taxon>
        <taxon>Urechidicola</taxon>
    </lineage>
</organism>
<dbReference type="EMBL" id="CP017478">
    <property type="protein sequence ID" value="AOW19505.1"/>
    <property type="molecule type" value="Genomic_DNA"/>
</dbReference>
<dbReference type="CDD" id="cd11579">
    <property type="entry name" value="Glyco_tran_WbsX"/>
    <property type="match status" value="1"/>
</dbReference>
<sequence>MKIKPIALYLPQYHPIPENDKWWGKGFTEWTNVVKARPKFVGHYQPHLPSDLGFYDLRLEESRLAQEALAKEYGMFGFCYYHYWFNGKRVLNEPLDRKLQNPKEDFPFMLCWANENWTRAWDGNIEDVLLKQDYSEKDDRKHIKFLISYFKDERYIKVNGKPFFIFYKPDLFPDMARTITIFREEAKKENLELYLGCFERWIGMDKKQMQELDFDAIIEFQPLSKSMHLFNAKKLTQKQELKPNLLNRIKSKIQKKFSFRSDNKKNNDLVVNYKEFIDFDIQNSNPNVYPGVCPMWDNSSRRIGQNSTMFINNSPEYFKYWYQQKIKKTNFEDLEDSFIFINAWNEWAEGNHLEPCHKWGKAYLEALL</sequence>
<name>A0A1D8P4K7_9FLAO</name>
<reference evidence="1 2" key="1">
    <citation type="submission" date="2016-10" db="EMBL/GenBank/DDBJ databases">
        <title>Lutibacter sp. LPB0138, isolated from marine gastropod.</title>
        <authorList>
            <person name="Kim E."/>
            <person name="Yi H."/>
        </authorList>
    </citation>
    <scope>NUCLEOTIDE SEQUENCE [LARGE SCALE GENOMIC DNA]</scope>
    <source>
        <strain evidence="1 2">LPB0138</strain>
    </source>
</reference>
<evidence type="ECO:0000313" key="2">
    <source>
        <dbReference type="Proteomes" id="UP000176050"/>
    </source>
</evidence>
<dbReference type="AlphaFoldDB" id="A0A1D8P4K7"/>
<dbReference type="KEGG" id="lul:LPB138_01885"/>
<dbReference type="InterPro" id="IPR032719">
    <property type="entry name" value="WbsX"/>
</dbReference>
<dbReference type="GO" id="GO:0016787">
    <property type="term" value="F:hydrolase activity"/>
    <property type="evidence" value="ECO:0007669"/>
    <property type="project" value="UniProtKB-KW"/>
</dbReference>
<keyword evidence="2" id="KW-1185">Reference proteome</keyword>
<evidence type="ECO:0000313" key="1">
    <source>
        <dbReference type="EMBL" id="AOW19505.1"/>
    </source>
</evidence>
<dbReference type="STRING" id="1850246.LPB138_01885"/>
<dbReference type="Gene3D" id="3.20.20.80">
    <property type="entry name" value="Glycosidases"/>
    <property type="match status" value="1"/>
</dbReference>
<dbReference type="Pfam" id="PF14307">
    <property type="entry name" value="Glyco_tran_WbsX"/>
    <property type="match status" value="1"/>
</dbReference>
<protein>
    <submittedName>
        <fullName evidence="1">Glycosyl hydrolase</fullName>
    </submittedName>
</protein>
<dbReference type="PANTHER" id="PTHR41244">
    <property type="entry name" value="RHAMNAN SYNTHESIS F"/>
    <property type="match status" value="1"/>
</dbReference>
<gene>
    <name evidence="1" type="ORF">LPB138_01885</name>
</gene>
<dbReference type="Proteomes" id="UP000176050">
    <property type="component" value="Chromosome"/>
</dbReference>